<dbReference type="EMBL" id="CZVW01000016">
    <property type="protein sequence ID" value="CUT03429.1"/>
    <property type="molecule type" value="Genomic_DNA"/>
</dbReference>
<dbReference type="CDD" id="cd22231">
    <property type="entry name" value="RHH_NikR_HicB-like"/>
    <property type="match status" value="1"/>
</dbReference>
<dbReference type="Pfam" id="PF01402">
    <property type="entry name" value="RHH_1"/>
    <property type="match status" value="1"/>
</dbReference>
<evidence type="ECO:0000259" key="1">
    <source>
        <dbReference type="Pfam" id="PF01402"/>
    </source>
</evidence>
<dbReference type="OrthoDB" id="3385409at2"/>
<proteinExistence type="predicted"/>
<evidence type="ECO:0000313" key="3">
    <source>
        <dbReference type="Proteomes" id="UP000199197"/>
    </source>
</evidence>
<dbReference type="InterPro" id="IPR010985">
    <property type="entry name" value="Ribbon_hlx_hlx"/>
</dbReference>
<evidence type="ECO:0000313" key="2">
    <source>
        <dbReference type="EMBL" id="CUT03429.1"/>
    </source>
</evidence>
<keyword evidence="3" id="KW-1185">Reference proteome</keyword>
<dbReference type="InterPro" id="IPR013321">
    <property type="entry name" value="Arc_rbn_hlx_hlx"/>
</dbReference>
<organism evidence="2 3">
    <name type="scientific">Candidatus Chryseopegocella kryptomonas</name>
    <dbReference type="NCBI Taxonomy" id="1633643"/>
    <lineage>
        <taxon>Bacteria</taxon>
        <taxon>Pseudomonadati</taxon>
        <taxon>Candidatus Kryptoniota</taxon>
        <taxon>Candidatus Chryseopegocella</taxon>
    </lineage>
</organism>
<sequence length="81" mass="9702">MPREIIAISLPADLKRKVDKLAKEEGLKRSDIIRDALKRYLSFPERDRFAEKEFERLRDKMRYKARVKGIYTDEDVFKIVS</sequence>
<dbReference type="InterPro" id="IPR002145">
    <property type="entry name" value="CopG"/>
</dbReference>
<dbReference type="AlphaFoldDB" id="A0A0P1NXZ5"/>
<dbReference type="Proteomes" id="UP000199197">
    <property type="component" value="Unassembled WGS sequence"/>
</dbReference>
<dbReference type="Gene3D" id="1.10.1220.10">
    <property type="entry name" value="Met repressor-like"/>
    <property type="match status" value="1"/>
</dbReference>
<name>A0A0P1NXZ5_9BACT</name>
<reference evidence="3" key="1">
    <citation type="submission" date="2015-11" db="EMBL/GenBank/DDBJ databases">
        <authorList>
            <person name="Varghese N."/>
        </authorList>
    </citation>
    <scope>NUCLEOTIDE SEQUENCE [LARGE SCALE GENOMIC DNA]</scope>
    <source>
        <strain evidence="3">JGI-23</strain>
    </source>
</reference>
<accession>A0A0P1NXZ5</accession>
<protein>
    <submittedName>
        <fullName evidence="2">Ribbon-helix-helix protein, copG family</fullName>
    </submittedName>
</protein>
<dbReference type="GO" id="GO:0006355">
    <property type="term" value="P:regulation of DNA-templated transcription"/>
    <property type="evidence" value="ECO:0007669"/>
    <property type="project" value="InterPro"/>
</dbReference>
<gene>
    <name evidence="2" type="ORF">JGI23_01473</name>
</gene>
<dbReference type="RefSeq" id="WP_092350420.1">
    <property type="nucleotide sequence ID" value="NZ_CZVW01000016.1"/>
</dbReference>
<dbReference type="SUPFAM" id="SSF47598">
    <property type="entry name" value="Ribbon-helix-helix"/>
    <property type="match status" value="1"/>
</dbReference>
<feature type="domain" description="Ribbon-helix-helix protein CopG" evidence="1">
    <location>
        <begin position="6"/>
        <end position="41"/>
    </location>
</feature>